<comment type="caution">
    <text evidence="1">The sequence shown here is derived from an EMBL/GenBank/DDBJ whole genome shotgun (WGS) entry which is preliminary data.</text>
</comment>
<dbReference type="AlphaFoldDB" id="A0A9D4C6W6"/>
<organism evidence="1 2">
    <name type="scientific">Dreissena polymorpha</name>
    <name type="common">Zebra mussel</name>
    <name type="synonym">Mytilus polymorpha</name>
    <dbReference type="NCBI Taxonomy" id="45954"/>
    <lineage>
        <taxon>Eukaryota</taxon>
        <taxon>Metazoa</taxon>
        <taxon>Spiralia</taxon>
        <taxon>Lophotrochozoa</taxon>
        <taxon>Mollusca</taxon>
        <taxon>Bivalvia</taxon>
        <taxon>Autobranchia</taxon>
        <taxon>Heteroconchia</taxon>
        <taxon>Euheterodonta</taxon>
        <taxon>Imparidentia</taxon>
        <taxon>Neoheterodontei</taxon>
        <taxon>Myida</taxon>
        <taxon>Dreissenoidea</taxon>
        <taxon>Dreissenidae</taxon>
        <taxon>Dreissena</taxon>
    </lineage>
</organism>
<dbReference type="SUPFAM" id="SSF52047">
    <property type="entry name" value="RNI-like"/>
    <property type="match status" value="1"/>
</dbReference>
<accession>A0A9D4C6W6</accession>
<reference evidence="1" key="1">
    <citation type="journal article" date="2019" name="bioRxiv">
        <title>The Genome of the Zebra Mussel, Dreissena polymorpha: A Resource for Invasive Species Research.</title>
        <authorList>
            <person name="McCartney M.A."/>
            <person name="Auch B."/>
            <person name="Kono T."/>
            <person name="Mallez S."/>
            <person name="Zhang Y."/>
            <person name="Obille A."/>
            <person name="Becker A."/>
            <person name="Abrahante J.E."/>
            <person name="Garbe J."/>
            <person name="Badalamenti J.P."/>
            <person name="Herman A."/>
            <person name="Mangelson H."/>
            <person name="Liachko I."/>
            <person name="Sullivan S."/>
            <person name="Sone E.D."/>
            <person name="Koren S."/>
            <person name="Silverstein K.A.T."/>
            <person name="Beckman K.B."/>
            <person name="Gohl D.M."/>
        </authorList>
    </citation>
    <scope>NUCLEOTIDE SEQUENCE</scope>
    <source>
        <strain evidence="1">Duluth1</strain>
        <tissue evidence="1">Whole animal</tissue>
    </source>
</reference>
<evidence type="ECO:0000313" key="1">
    <source>
        <dbReference type="EMBL" id="KAH3718568.1"/>
    </source>
</evidence>
<dbReference type="Proteomes" id="UP000828390">
    <property type="component" value="Unassembled WGS sequence"/>
</dbReference>
<protein>
    <submittedName>
        <fullName evidence="1">Uncharacterized protein</fullName>
    </submittedName>
</protein>
<sequence>MLPSIARIKLQNVTCSSSWLHSLFSTLLTLNHRVMCELQEISIECEYGAERKTWADIHTCLNHVFWIHIWSESHGLWEALHGLNIKRLCLNGSIGDLDLIRIEWSLSLSSLTQLESLSIKAGYDSLGLWKAIHGMNIKTLCLLGNLPDLNWHHKQLSMVLPSLTHMETLSIGVLNGSSSVSKALHGLNIKNLCLCGLTEGSGADHVDAWSQSLSSLTHLESLSIKAGYGSTGLWKVLHGLSIKTLFLSGILRDLDVHHAEWSQSLSSLTQLETITLHEDTYKHLQLPQSLKYLNIYCYKLIPPKVIELVDTLPTCTKKVEGRQTFRCSVEFLTSQNIPLEEYTAIQQELGTRKNVTLERFQILEPMPETNLYFVDVDDDCVCDFYVCDSYVSFKEMTNHSHHILMQLVINPASTH</sequence>
<keyword evidence="2" id="KW-1185">Reference proteome</keyword>
<reference evidence="1" key="2">
    <citation type="submission" date="2020-11" db="EMBL/GenBank/DDBJ databases">
        <authorList>
            <person name="McCartney M.A."/>
            <person name="Auch B."/>
            <person name="Kono T."/>
            <person name="Mallez S."/>
            <person name="Becker A."/>
            <person name="Gohl D.M."/>
            <person name="Silverstein K.A.T."/>
            <person name="Koren S."/>
            <person name="Bechman K.B."/>
            <person name="Herman A."/>
            <person name="Abrahante J.E."/>
            <person name="Garbe J."/>
        </authorList>
    </citation>
    <scope>NUCLEOTIDE SEQUENCE</scope>
    <source>
        <strain evidence="1">Duluth1</strain>
        <tissue evidence="1">Whole animal</tissue>
    </source>
</reference>
<gene>
    <name evidence="1" type="ORF">DPMN_061373</name>
</gene>
<proteinExistence type="predicted"/>
<name>A0A9D4C6W6_DREPO</name>
<evidence type="ECO:0000313" key="2">
    <source>
        <dbReference type="Proteomes" id="UP000828390"/>
    </source>
</evidence>
<dbReference type="EMBL" id="JAIWYP010000013">
    <property type="protein sequence ID" value="KAH3718568.1"/>
    <property type="molecule type" value="Genomic_DNA"/>
</dbReference>